<evidence type="ECO:0000256" key="11">
    <source>
        <dbReference type="ARBA" id="ARBA00022840"/>
    </source>
</evidence>
<evidence type="ECO:0000259" key="15">
    <source>
        <dbReference type="PROSITE" id="PS50004"/>
    </source>
</evidence>
<dbReference type="CDD" id="cd20822">
    <property type="entry name" value="C1_ScPKC1-like_rpt1"/>
    <property type="match status" value="1"/>
</dbReference>
<keyword evidence="8" id="KW-0863">Zinc-finger</keyword>
<dbReference type="Proteomes" id="UP001151582">
    <property type="component" value="Unassembled WGS sequence"/>
</dbReference>
<feature type="domain" description="Phorbol-ester/DAG-type" evidence="17">
    <location>
        <begin position="497"/>
        <end position="545"/>
    </location>
</feature>
<keyword evidence="10" id="KW-0862">Zinc</keyword>
<evidence type="ECO:0000256" key="2">
    <source>
        <dbReference type="ARBA" id="ARBA00012429"/>
    </source>
</evidence>
<feature type="region of interest" description="Disordered" evidence="14">
    <location>
        <begin position="64"/>
        <end position="106"/>
    </location>
</feature>
<feature type="compositionally biased region" description="Polar residues" evidence="14">
    <location>
        <begin position="71"/>
        <end position="100"/>
    </location>
</feature>
<dbReference type="PANTHER" id="PTHR24351">
    <property type="entry name" value="RIBOSOMAL PROTEIN S6 KINASE"/>
    <property type="match status" value="1"/>
</dbReference>
<dbReference type="InterPro" id="IPR008271">
    <property type="entry name" value="Ser/Thr_kinase_AS"/>
</dbReference>
<dbReference type="PROSITE" id="PS00107">
    <property type="entry name" value="PROTEIN_KINASE_ATP"/>
    <property type="match status" value="1"/>
</dbReference>
<dbReference type="InterPro" id="IPR000008">
    <property type="entry name" value="C2_dom"/>
</dbReference>
<evidence type="ECO:0000256" key="3">
    <source>
        <dbReference type="ARBA" id="ARBA00022527"/>
    </source>
</evidence>
<feature type="domain" description="Phorbol-ester/DAG-type" evidence="17">
    <location>
        <begin position="565"/>
        <end position="615"/>
    </location>
</feature>
<evidence type="ECO:0000256" key="13">
    <source>
        <dbReference type="PROSITE-ProRule" id="PRU10141"/>
    </source>
</evidence>
<dbReference type="Pfam" id="PF00168">
    <property type="entry name" value="C2"/>
    <property type="match status" value="1"/>
</dbReference>
<dbReference type="GO" id="GO:0008270">
    <property type="term" value="F:zinc ion binding"/>
    <property type="evidence" value="ECO:0007669"/>
    <property type="project" value="UniProtKB-KW"/>
</dbReference>
<dbReference type="FunFam" id="3.30.200.20:FF:000103">
    <property type="entry name" value="Protein kinase C"/>
    <property type="match status" value="1"/>
</dbReference>
<feature type="region of interest" description="Disordered" evidence="14">
    <location>
        <begin position="279"/>
        <end position="300"/>
    </location>
</feature>
<dbReference type="SMART" id="SM00239">
    <property type="entry name" value="C2"/>
    <property type="match status" value="1"/>
</dbReference>
<evidence type="ECO:0000256" key="5">
    <source>
        <dbReference type="ARBA" id="ARBA00022679"/>
    </source>
</evidence>
<dbReference type="GO" id="GO:0007165">
    <property type="term" value="P:signal transduction"/>
    <property type="evidence" value="ECO:0007669"/>
    <property type="project" value="InterPro"/>
</dbReference>
<accession>A0A9W8BAG6</accession>
<dbReference type="SMART" id="SM00133">
    <property type="entry name" value="S_TK_X"/>
    <property type="match status" value="1"/>
</dbReference>
<dbReference type="Pfam" id="PF00130">
    <property type="entry name" value="C1_1"/>
    <property type="match status" value="2"/>
</dbReference>
<evidence type="ECO:0000313" key="20">
    <source>
        <dbReference type="EMBL" id="KAJ1983686.1"/>
    </source>
</evidence>
<dbReference type="FunFam" id="1.10.510.10:FF:000210">
    <property type="entry name" value="Non-specific serine/threonine protein kinase"/>
    <property type="match status" value="1"/>
</dbReference>
<comment type="caution">
    <text evidence="20">The sequence shown here is derived from an EMBL/GenBank/DDBJ whole genome shotgun (WGS) entry which is preliminary data.</text>
</comment>
<keyword evidence="3" id="KW-0723">Serine/threonine-protein kinase</keyword>
<evidence type="ECO:0000313" key="21">
    <source>
        <dbReference type="Proteomes" id="UP001151582"/>
    </source>
</evidence>
<keyword evidence="9 20" id="KW-0418">Kinase</keyword>
<keyword evidence="12" id="KW-0175">Coiled coil</keyword>
<dbReference type="InterPro" id="IPR002219">
    <property type="entry name" value="PKC_DAG/PE"/>
</dbReference>
<dbReference type="SMART" id="SM00220">
    <property type="entry name" value="S_TKc"/>
    <property type="match status" value="1"/>
</dbReference>
<dbReference type="Gene3D" id="3.30.200.20">
    <property type="entry name" value="Phosphorylase Kinase, domain 1"/>
    <property type="match status" value="1"/>
</dbReference>
<name>A0A9W8BAG6_9FUNG</name>
<dbReference type="InterPro" id="IPR000719">
    <property type="entry name" value="Prot_kinase_dom"/>
</dbReference>
<feature type="region of interest" description="Disordered" evidence="14">
    <location>
        <begin position="673"/>
        <end position="721"/>
    </location>
</feature>
<dbReference type="EMBL" id="JANBQB010000044">
    <property type="protein sequence ID" value="KAJ1983686.1"/>
    <property type="molecule type" value="Genomic_DNA"/>
</dbReference>
<comment type="similarity">
    <text evidence="1">Belongs to the protein kinase superfamily. AGC Ser/Thr protein kinase family. PKC subfamily.</text>
</comment>
<dbReference type="Gene3D" id="1.10.510.10">
    <property type="entry name" value="Transferase(Phosphotransferase) domain 1"/>
    <property type="match status" value="1"/>
</dbReference>
<dbReference type="InterPro" id="IPR017892">
    <property type="entry name" value="Pkinase_C"/>
</dbReference>
<dbReference type="SUPFAM" id="SSF49562">
    <property type="entry name" value="C2 domain (Calcium/lipid-binding domain, CaLB)"/>
    <property type="match status" value="1"/>
</dbReference>
<reference evidence="20" key="1">
    <citation type="submission" date="2022-07" db="EMBL/GenBank/DDBJ databases">
        <title>Phylogenomic reconstructions and comparative analyses of Kickxellomycotina fungi.</title>
        <authorList>
            <person name="Reynolds N.K."/>
            <person name="Stajich J.E."/>
            <person name="Barry K."/>
            <person name="Grigoriev I.V."/>
            <person name="Crous P."/>
            <person name="Smith M.E."/>
        </authorList>
    </citation>
    <scope>NUCLEOTIDE SEQUENCE</scope>
    <source>
        <strain evidence="20">RSA 567</strain>
    </source>
</reference>
<dbReference type="GO" id="GO:0005524">
    <property type="term" value="F:ATP binding"/>
    <property type="evidence" value="ECO:0007669"/>
    <property type="project" value="UniProtKB-UniRule"/>
</dbReference>
<sequence>MASIEAAIAETRRKLQNEHKIRDAAQLMQSKSCNPRVLDELKLNMCETERRITYLKRELHRLENKRRSRAATVSDSANSTGTRVSPISTNGSRSQRSHTVVPSEDSRCQSAILDSQSFLKDLKTMSFQDSSVDLSIDLDNLSLTLDPVDRGSASTSNASSASVERLRSRMSLDMSYFDTPVSGFAETSTPTLAFSTQKISLQLHEIAYKLDVEKKVREASNRLSNVYLRSFGKSDKSKRAQAAQANAHTAECNEKIMLLERAYKKYQGLHIDVLDNDDEAETDGSTAQGRSPLHDNGMGVRRLTPGFRRPISGKLKIKVLSATQLSHGPNSQASACSTFCVIRVDGAVRGQTKANRNAIWFEDFELPVHQAHELEIYVYDRLQKDTLVGMLWMKLADIHGEIKQLQDSTATAPSGWASAAQIASQSDPMAFKRDHMRAPSGHGTQCRWELEPIGQIELAIDFVRDQASTERLRHQPSRLARRANVRKRKEEVKEANGHKFYPRQFYTIMRCALCEEYLVNAKGYQCEDCRYFCHDRCMEKAVVKCVSKTYAEMDPNEDRINHRIPHRFATVTNVGAHWCCHCGSMLSLGRKRALRCRDCGISCHDECRHLVPYFCGIKMSMANQILNEIKRMNHKRPSVQPKRQSMFTTTAPRLLKSASKHLGAASAKATFSGTHSALGERTSSVHSLPTSGTMGRDRSVSAVTMSKSEGSSMVPNSTMRSDSFPSLPPWLEKPSLDLAIPQAPLGFNSTITSPLNQSTQSSFFSSLPRSPDFMPSTHGSTLLYPPGSMDKRSAGSVLAKGEPGKRTTLNDFRFLAVLGKGNFGKVMLSEEKATKNLYAIKVLKKESIIDDGEVLSIHSEKRALQAATRERHPFLVGLHSCFQSDTRLYFVMEYVCGGDLMSHIQKRHYFSEHRARFYAAEVLLALEFLHQKNIVYRDLKLDNILLAADGHIKLADYGLCKEHMGYGAVTNTFCGTLEFMAPEIVLEQAYGRAVDWWAFGVLVYEMLLGTSPFSGATDEDIQDAILDDEVLYPINMSRDAISICQRLLNRDPARRLGGGPTDAEEVKQHAFFRKIDWVAIAAKKISPPYVPQFKSRTDVSNFDQEFTREPAVLTPIDNYLDENEQKEFLNFTYTAEWAGQSHV</sequence>
<evidence type="ECO:0000256" key="6">
    <source>
        <dbReference type="ARBA" id="ARBA00022723"/>
    </source>
</evidence>
<keyword evidence="4" id="KW-0597">Phosphoprotein</keyword>
<dbReference type="OrthoDB" id="63267at2759"/>
<dbReference type="PROSITE" id="PS50011">
    <property type="entry name" value="PROTEIN_KINASE_DOM"/>
    <property type="match status" value="1"/>
</dbReference>
<keyword evidence="21" id="KW-1185">Reference proteome</keyword>
<dbReference type="PROSITE" id="PS00108">
    <property type="entry name" value="PROTEIN_KINASE_ST"/>
    <property type="match status" value="1"/>
</dbReference>
<feature type="compositionally biased region" description="Polar residues" evidence="14">
    <location>
        <begin position="673"/>
        <end position="693"/>
    </location>
</feature>
<dbReference type="PROSITE" id="PS51285">
    <property type="entry name" value="AGC_KINASE_CTER"/>
    <property type="match status" value="1"/>
</dbReference>
<gene>
    <name evidence="20" type="primary">PKC1_2</name>
    <name evidence="20" type="ORF">H4R34_001114</name>
</gene>
<dbReference type="PROSITE" id="PS51860">
    <property type="entry name" value="REM_1"/>
    <property type="match status" value="1"/>
</dbReference>
<feature type="domain" description="AGC-kinase C-terminal" evidence="18">
    <location>
        <begin position="1073"/>
        <end position="1143"/>
    </location>
</feature>
<keyword evidence="5 20" id="KW-0808">Transferase</keyword>
<feature type="compositionally biased region" description="Polar residues" evidence="14">
    <location>
        <begin position="701"/>
        <end position="721"/>
    </location>
</feature>
<dbReference type="InterPro" id="IPR011072">
    <property type="entry name" value="HR1_rho-bd"/>
</dbReference>
<dbReference type="InterPro" id="IPR017441">
    <property type="entry name" value="Protein_kinase_ATP_BS"/>
</dbReference>
<dbReference type="Pfam" id="PF00069">
    <property type="entry name" value="Pkinase"/>
    <property type="match status" value="1"/>
</dbReference>
<dbReference type="SUPFAM" id="SSF57889">
    <property type="entry name" value="Cysteine-rich domain"/>
    <property type="match status" value="2"/>
</dbReference>
<dbReference type="AlphaFoldDB" id="A0A9W8BAG6"/>
<evidence type="ECO:0000256" key="12">
    <source>
        <dbReference type="PROSITE-ProRule" id="PRU01207"/>
    </source>
</evidence>
<dbReference type="Gene3D" id="3.30.60.20">
    <property type="match status" value="2"/>
</dbReference>
<evidence type="ECO:0000259" key="18">
    <source>
        <dbReference type="PROSITE" id="PS51285"/>
    </source>
</evidence>
<keyword evidence="11 13" id="KW-0067">ATP-binding</keyword>
<evidence type="ECO:0000256" key="8">
    <source>
        <dbReference type="ARBA" id="ARBA00022771"/>
    </source>
</evidence>
<dbReference type="PROSITE" id="PS50004">
    <property type="entry name" value="C2"/>
    <property type="match status" value="1"/>
</dbReference>
<dbReference type="InterPro" id="IPR000961">
    <property type="entry name" value="AGC-kinase_C"/>
</dbReference>
<evidence type="ECO:0000256" key="1">
    <source>
        <dbReference type="ARBA" id="ARBA00005490"/>
    </source>
</evidence>
<keyword evidence="6" id="KW-0479">Metal-binding</keyword>
<evidence type="ECO:0000259" key="19">
    <source>
        <dbReference type="PROSITE" id="PS51860"/>
    </source>
</evidence>
<evidence type="ECO:0000256" key="4">
    <source>
        <dbReference type="ARBA" id="ARBA00022553"/>
    </source>
</evidence>
<dbReference type="EC" id="2.7.11.13" evidence="2"/>
<organism evidence="20 21">
    <name type="scientific">Dimargaris verticillata</name>
    <dbReference type="NCBI Taxonomy" id="2761393"/>
    <lineage>
        <taxon>Eukaryota</taxon>
        <taxon>Fungi</taxon>
        <taxon>Fungi incertae sedis</taxon>
        <taxon>Zoopagomycota</taxon>
        <taxon>Kickxellomycotina</taxon>
        <taxon>Dimargaritomycetes</taxon>
        <taxon>Dimargaritales</taxon>
        <taxon>Dimargaritaceae</taxon>
        <taxon>Dimargaris</taxon>
    </lineage>
</organism>
<dbReference type="PROSITE" id="PS50081">
    <property type="entry name" value="ZF_DAG_PE_2"/>
    <property type="match status" value="2"/>
</dbReference>
<keyword evidence="7 13" id="KW-0547">Nucleotide-binding</keyword>
<proteinExistence type="inferred from homology"/>
<feature type="domain" description="REM-1" evidence="19">
    <location>
        <begin position="188"/>
        <end position="272"/>
    </location>
</feature>
<evidence type="ECO:0000256" key="9">
    <source>
        <dbReference type="ARBA" id="ARBA00022777"/>
    </source>
</evidence>
<dbReference type="SMART" id="SM00742">
    <property type="entry name" value="Hr1"/>
    <property type="match status" value="2"/>
</dbReference>
<evidence type="ECO:0000259" key="16">
    <source>
        <dbReference type="PROSITE" id="PS50011"/>
    </source>
</evidence>
<evidence type="ECO:0000256" key="10">
    <source>
        <dbReference type="ARBA" id="ARBA00022833"/>
    </source>
</evidence>
<dbReference type="InterPro" id="IPR035892">
    <property type="entry name" value="C2_domain_sf"/>
</dbReference>
<feature type="domain" description="Protein kinase" evidence="16">
    <location>
        <begin position="812"/>
        <end position="1072"/>
    </location>
</feature>
<feature type="binding site" evidence="13">
    <location>
        <position position="841"/>
    </location>
    <ligand>
        <name>ATP</name>
        <dbReference type="ChEBI" id="CHEBI:30616"/>
    </ligand>
</feature>
<evidence type="ECO:0000259" key="17">
    <source>
        <dbReference type="PROSITE" id="PS50081"/>
    </source>
</evidence>
<dbReference type="CDD" id="cd20823">
    <property type="entry name" value="C1_ScPKC1-like_rpt2"/>
    <property type="match status" value="1"/>
</dbReference>
<evidence type="ECO:0000256" key="7">
    <source>
        <dbReference type="ARBA" id="ARBA00022741"/>
    </source>
</evidence>
<dbReference type="PROSITE" id="PS00479">
    <property type="entry name" value="ZF_DAG_PE_1"/>
    <property type="match status" value="1"/>
</dbReference>
<dbReference type="SMART" id="SM00109">
    <property type="entry name" value="C1"/>
    <property type="match status" value="2"/>
</dbReference>
<dbReference type="InterPro" id="IPR046349">
    <property type="entry name" value="C1-like_sf"/>
</dbReference>
<dbReference type="GO" id="GO:0004697">
    <property type="term" value="F:diacylglycerol-dependent serine/threonine kinase activity"/>
    <property type="evidence" value="ECO:0007669"/>
    <property type="project" value="UniProtKB-EC"/>
</dbReference>
<dbReference type="CDD" id="cd05570">
    <property type="entry name" value="STKc_PKC"/>
    <property type="match status" value="1"/>
</dbReference>
<dbReference type="Gene3D" id="2.60.40.150">
    <property type="entry name" value="C2 domain"/>
    <property type="match status" value="1"/>
</dbReference>
<dbReference type="SUPFAM" id="SSF56112">
    <property type="entry name" value="Protein kinase-like (PK-like)"/>
    <property type="match status" value="1"/>
</dbReference>
<protein>
    <recommendedName>
        <fullName evidence="2">protein kinase C</fullName>
        <ecNumber evidence="2">2.7.11.13</ecNumber>
    </recommendedName>
</protein>
<evidence type="ECO:0000256" key="14">
    <source>
        <dbReference type="SAM" id="MobiDB-lite"/>
    </source>
</evidence>
<dbReference type="InterPro" id="IPR011009">
    <property type="entry name" value="Kinase-like_dom_sf"/>
</dbReference>
<dbReference type="Pfam" id="PF00433">
    <property type="entry name" value="Pkinase_C"/>
    <property type="match status" value="1"/>
</dbReference>
<feature type="domain" description="C2" evidence="15">
    <location>
        <begin position="297"/>
        <end position="409"/>
    </location>
</feature>